<gene>
    <name evidence="2" type="ORF">POI8812_00620</name>
</gene>
<dbReference type="AlphaFoldDB" id="A0A2R8A7Y3"/>
<dbReference type="OrthoDB" id="5354021at2"/>
<accession>A0A2R8A7Y3</accession>
<evidence type="ECO:0000313" key="2">
    <source>
        <dbReference type="EMBL" id="SPF28322.1"/>
    </source>
</evidence>
<dbReference type="Gene3D" id="3.90.550.20">
    <property type="match status" value="1"/>
</dbReference>
<reference evidence="2 3" key="1">
    <citation type="submission" date="2018-03" db="EMBL/GenBank/DDBJ databases">
        <authorList>
            <person name="Keele B.F."/>
        </authorList>
    </citation>
    <scope>NUCLEOTIDE SEQUENCE [LARGE SCALE GENOMIC DNA]</scope>
    <source>
        <strain evidence="2 3">CeCT 8812</strain>
    </source>
</reference>
<feature type="region of interest" description="Disordered" evidence="1">
    <location>
        <begin position="261"/>
        <end position="282"/>
    </location>
</feature>
<dbReference type="EMBL" id="OMKW01000001">
    <property type="protein sequence ID" value="SPF28322.1"/>
    <property type="molecule type" value="Genomic_DNA"/>
</dbReference>
<dbReference type="InterPro" id="IPR029044">
    <property type="entry name" value="Nucleotide-diphossugar_trans"/>
</dbReference>
<sequence length="282" mass="31610">MTDTPAPVGSLWIGGYLSFLERICLKSYVDAGQPFTLYTYEPIDDVPEGIEVRDAREVYPETNIMMHTAKRSPAIHSDIFRVKMIAQTGKIWADLDAYCVKPLKPTNGYLFGWLSKFRIGSGVLALPQDSPALAGLDAYLATGGALPPWWDEQRQADYLEAGEPLEFSAMKWGTTGPLALTHFLRESGEIEHASPPEVLYPIPPNLKFYFHRRPLHIHRAIKENTQSVHLYATGLRVRLEDGPPRNGSYIDVLAREHGVSPLEYPVRPRPKRDAVDTEPSAD</sequence>
<name>A0A2R8A7Y3_9RHOB</name>
<evidence type="ECO:0000313" key="3">
    <source>
        <dbReference type="Proteomes" id="UP000244932"/>
    </source>
</evidence>
<keyword evidence="3" id="KW-1185">Reference proteome</keyword>
<proteinExistence type="predicted"/>
<organism evidence="2 3">
    <name type="scientific">Pontivivens insulae</name>
    <dbReference type="NCBI Taxonomy" id="1639689"/>
    <lineage>
        <taxon>Bacteria</taxon>
        <taxon>Pseudomonadati</taxon>
        <taxon>Pseudomonadota</taxon>
        <taxon>Alphaproteobacteria</taxon>
        <taxon>Rhodobacterales</taxon>
        <taxon>Paracoccaceae</taxon>
        <taxon>Pontivivens</taxon>
    </lineage>
</organism>
<protein>
    <recommendedName>
        <fullName evidence="4">Alpha 1,4-glycosyltransferase domain-containing protein</fullName>
    </recommendedName>
</protein>
<evidence type="ECO:0000256" key="1">
    <source>
        <dbReference type="SAM" id="MobiDB-lite"/>
    </source>
</evidence>
<evidence type="ECO:0008006" key="4">
    <source>
        <dbReference type="Google" id="ProtNLM"/>
    </source>
</evidence>
<dbReference type="Proteomes" id="UP000244932">
    <property type="component" value="Unassembled WGS sequence"/>
</dbReference>
<dbReference type="SUPFAM" id="SSF53448">
    <property type="entry name" value="Nucleotide-diphospho-sugar transferases"/>
    <property type="match status" value="1"/>
</dbReference>
<dbReference type="RefSeq" id="WP_108781040.1">
    <property type="nucleotide sequence ID" value="NZ_OMKW01000001.1"/>
</dbReference>